<evidence type="ECO:0000313" key="1">
    <source>
        <dbReference type="EMBL" id="CAB9515500.1"/>
    </source>
</evidence>
<keyword evidence="1" id="KW-0132">Cell division</keyword>
<keyword evidence="1" id="KW-0131">Cell cycle</keyword>
<dbReference type="EMBL" id="CAICTM010000718">
    <property type="protein sequence ID" value="CAB9515500.1"/>
    <property type="molecule type" value="Genomic_DNA"/>
</dbReference>
<proteinExistence type="predicted"/>
<dbReference type="AlphaFoldDB" id="A0A9N8HKB5"/>
<evidence type="ECO:0000313" key="2">
    <source>
        <dbReference type="Proteomes" id="UP001153069"/>
    </source>
</evidence>
<reference evidence="1" key="1">
    <citation type="submission" date="2020-06" db="EMBL/GenBank/DDBJ databases">
        <authorList>
            <consortium name="Plant Systems Biology data submission"/>
        </authorList>
    </citation>
    <scope>NUCLEOTIDE SEQUENCE</scope>
    <source>
        <strain evidence="1">D6</strain>
    </source>
</reference>
<dbReference type="GO" id="GO:0051301">
    <property type="term" value="P:cell division"/>
    <property type="evidence" value="ECO:0007669"/>
    <property type="project" value="UniProtKB-KW"/>
</dbReference>
<name>A0A9N8HKB5_9STRA</name>
<dbReference type="Pfam" id="PF13671">
    <property type="entry name" value="AAA_33"/>
    <property type="match status" value="1"/>
</dbReference>
<sequence length="200" mass="22837">MMISKPIKGTLVFFCGKMGAGKSTLSRQIAKERRAVLLSEDEWLASVYGPDRITSLTDYIEHSNRLKPPMKKLVQSILDAGTDVVMDYPANTIAQRKWFQGIFSEVSAAHDLMYLDVEDSLCLKRIAKRRREEPERAKTDTPEMFAQVTKYFEPPTEDEGFTITWFTIETESSQEKAKTIFLSASRFLALRCCIPILQKI</sequence>
<keyword evidence="2" id="KW-1185">Reference proteome</keyword>
<accession>A0A9N8HKB5</accession>
<dbReference type="Proteomes" id="UP001153069">
    <property type="component" value="Unassembled WGS sequence"/>
</dbReference>
<dbReference type="SUPFAM" id="SSF52540">
    <property type="entry name" value="P-loop containing nucleoside triphosphate hydrolases"/>
    <property type="match status" value="1"/>
</dbReference>
<organism evidence="1 2">
    <name type="scientific">Seminavis robusta</name>
    <dbReference type="NCBI Taxonomy" id="568900"/>
    <lineage>
        <taxon>Eukaryota</taxon>
        <taxon>Sar</taxon>
        <taxon>Stramenopiles</taxon>
        <taxon>Ochrophyta</taxon>
        <taxon>Bacillariophyta</taxon>
        <taxon>Bacillariophyceae</taxon>
        <taxon>Bacillariophycidae</taxon>
        <taxon>Naviculales</taxon>
        <taxon>Naviculaceae</taxon>
        <taxon>Seminavis</taxon>
    </lineage>
</organism>
<gene>
    <name evidence="1" type="ORF">SEMRO_719_G192440.1</name>
</gene>
<dbReference type="Gene3D" id="3.40.50.300">
    <property type="entry name" value="P-loop containing nucleotide triphosphate hydrolases"/>
    <property type="match status" value="1"/>
</dbReference>
<protein>
    <submittedName>
        <fullName evidence="1">Cell division protein ZipA</fullName>
    </submittedName>
</protein>
<dbReference type="InterPro" id="IPR027417">
    <property type="entry name" value="P-loop_NTPase"/>
</dbReference>
<comment type="caution">
    <text evidence="1">The sequence shown here is derived from an EMBL/GenBank/DDBJ whole genome shotgun (WGS) entry which is preliminary data.</text>
</comment>